<dbReference type="InterPro" id="IPR036249">
    <property type="entry name" value="Thioredoxin-like_sf"/>
</dbReference>
<dbReference type="Pfam" id="PF00085">
    <property type="entry name" value="Thioredoxin"/>
    <property type="match status" value="1"/>
</dbReference>
<evidence type="ECO:0000256" key="7">
    <source>
        <dbReference type="ARBA" id="ARBA00038353"/>
    </source>
</evidence>
<keyword evidence="4" id="KW-0249">Electron transport</keyword>
<dbReference type="PANTHER" id="PTHR10438">
    <property type="entry name" value="THIOREDOXIN"/>
    <property type="match status" value="1"/>
</dbReference>
<evidence type="ECO:0000256" key="2">
    <source>
        <dbReference type="ARBA" id="ARBA00022448"/>
    </source>
</evidence>
<dbReference type="PANTHER" id="PTHR10438:SF425">
    <property type="entry name" value="THIOREDOXIN H1"/>
    <property type="match status" value="1"/>
</dbReference>
<dbReference type="CDD" id="cd02947">
    <property type="entry name" value="TRX_family"/>
    <property type="match status" value="1"/>
</dbReference>
<comment type="subcellular location">
    <subcellularLocation>
        <location evidence="1">Cytoplasm</location>
    </subcellularLocation>
</comment>
<dbReference type="EMBL" id="NMUH01000960">
    <property type="protein sequence ID" value="MQL87210.1"/>
    <property type="molecule type" value="Genomic_DNA"/>
</dbReference>
<reference evidence="10" key="1">
    <citation type="submission" date="2017-07" db="EMBL/GenBank/DDBJ databases">
        <title>Taro Niue Genome Assembly and Annotation.</title>
        <authorList>
            <person name="Atibalentja N."/>
            <person name="Keating K."/>
            <person name="Fields C.J."/>
        </authorList>
    </citation>
    <scope>NUCLEOTIDE SEQUENCE</scope>
    <source>
        <strain evidence="10">Niue_2</strain>
        <tissue evidence="10">Leaf</tissue>
    </source>
</reference>
<dbReference type="InterPro" id="IPR013766">
    <property type="entry name" value="Thioredoxin_domain"/>
</dbReference>
<keyword evidence="3" id="KW-0963">Cytoplasm</keyword>
<dbReference type="InterPro" id="IPR050620">
    <property type="entry name" value="Thioredoxin_H-type-like"/>
</dbReference>
<proteinExistence type="inferred from homology"/>
<dbReference type="InterPro" id="IPR005746">
    <property type="entry name" value="Thioredoxin"/>
</dbReference>
<keyword evidence="2" id="KW-0813">Transport</keyword>
<accession>A0A843V039</accession>
<dbReference type="Proteomes" id="UP000652761">
    <property type="component" value="Unassembled WGS sequence"/>
</dbReference>
<dbReference type="AlphaFoldDB" id="A0A843V039"/>
<dbReference type="PROSITE" id="PS51352">
    <property type="entry name" value="THIOREDOXIN_2"/>
    <property type="match status" value="1"/>
</dbReference>
<comment type="similarity">
    <text evidence="7">Belongs to the thioredoxin family. Plant H-type subfamily.</text>
</comment>
<evidence type="ECO:0000256" key="5">
    <source>
        <dbReference type="ARBA" id="ARBA00023157"/>
    </source>
</evidence>
<organism evidence="10 11">
    <name type="scientific">Colocasia esculenta</name>
    <name type="common">Wild taro</name>
    <name type="synonym">Arum esculentum</name>
    <dbReference type="NCBI Taxonomy" id="4460"/>
    <lineage>
        <taxon>Eukaryota</taxon>
        <taxon>Viridiplantae</taxon>
        <taxon>Streptophyta</taxon>
        <taxon>Embryophyta</taxon>
        <taxon>Tracheophyta</taxon>
        <taxon>Spermatophyta</taxon>
        <taxon>Magnoliopsida</taxon>
        <taxon>Liliopsida</taxon>
        <taxon>Araceae</taxon>
        <taxon>Aroideae</taxon>
        <taxon>Colocasieae</taxon>
        <taxon>Colocasia</taxon>
    </lineage>
</organism>
<dbReference type="Gene3D" id="3.40.30.10">
    <property type="entry name" value="Glutaredoxin"/>
    <property type="match status" value="1"/>
</dbReference>
<keyword evidence="6" id="KW-0676">Redox-active center</keyword>
<dbReference type="GO" id="GO:0015035">
    <property type="term" value="F:protein-disulfide reductase activity"/>
    <property type="evidence" value="ECO:0007669"/>
    <property type="project" value="InterPro"/>
</dbReference>
<dbReference type="GO" id="GO:0005737">
    <property type="term" value="C:cytoplasm"/>
    <property type="evidence" value="ECO:0007669"/>
    <property type="project" value="UniProtKB-SubCell"/>
</dbReference>
<evidence type="ECO:0000313" key="11">
    <source>
        <dbReference type="Proteomes" id="UP000652761"/>
    </source>
</evidence>
<evidence type="ECO:0000259" key="9">
    <source>
        <dbReference type="PROSITE" id="PS51352"/>
    </source>
</evidence>
<name>A0A843V039_COLES</name>
<comment type="caution">
    <text evidence="10">The sequence shown here is derived from an EMBL/GenBank/DDBJ whole genome shotgun (WGS) entry which is preliminary data.</text>
</comment>
<evidence type="ECO:0000256" key="1">
    <source>
        <dbReference type="ARBA" id="ARBA00004496"/>
    </source>
</evidence>
<sequence length="118" mass="13283">MASGSVVCCHSSQDFDEHKDSKKLVVVDFTASWCGPCRVIAPFVADWAERLEDVKFLKVDVDELTDVAEEWQVEAMPTFVLLREGKQVDRVVGARKEELLLKIAQHRSARNRSSATYG</sequence>
<keyword evidence="11" id="KW-1185">Reference proteome</keyword>
<dbReference type="SUPFAM" id="SSF52833">
    <property type="entry name" value="Thioredoxin-like"/>
    <property type="match status" value="1"/>
</dbReference>
<dbReference type="FunFam" id="3.40.30.10:FF:000104">
    <property type="entry name" value="Thioredoxin"/>
    <property type="match status" value="1"/>
</dbReference>
<evidence type="ECO:0000313" key="10">
    <source>
        <dbReference type="EMBL" id="MQL87210.1"/>
    </source>
</evidence>
<dbReference type="OrthoDB" id="10263751at2759"/>
<evidence type="ECO:0000256" key="6">
    <source>
        <dbReference type="ARBA" id="ARBA00023284"/>
    </source>
</evidence>
<gene>
    <name evidence="10" type="ORF">Taro_019737</name>
</gene>
<dbReference type="PROSITE" id="PS00194">
    <property type="entry name" value="THIOREDOXIN_1"/>
    <property type="match status" value="1"/>
</dbReference>
<protein>
    <recommendedName>
        <fullName evidence="8">Phloem sap 13 kDa protein 1</fullName>
    </recommendedName>
</protein>
<dbReference type="InterPro" id="IPR017937">
    <property type="entry name" value="Thioredoxin_CS"/>
</dbReference>
<evidence type="ECO:0000256" key="8">
    <source>
        <dbReference type="ARBA" id="ARBA00078030"/>
    </source>
</evidence>
<evidence type="ECO:0000256" key="3">
    <source>
        <dbReference type="ARBA" id="ARBA00022490"/>
    </source>
</evidence>
<dbReference type="PRINTS" id="PR00421">
    <property type="entry name" value="THIOREDOXIN"/>
</dbReference>
<dbReference type="NCBIfam" id="TIGR01068">
    <property type="entry name" value="thioredoxin"/>
    <property type="match status" value="1"/>
</dbReference>
<dbReference type="GO" id="GO:0016671">
    <property type="term" value="F:oxidoreductase activity, acting on a sulfur group of donors, disulfide as acceptor"/>
    <property type="evidence" value="ECO:0007669"/>
    <property type="project" value="UniProtKB-ARBA"/>
</dbReference>
<evidence type="ECO:0000256" key="4">
    <source>
        <dbReference type="ARBA" id="ARBA00022982"/>
    </source>
</evidence>
<keyword evidence="5" id="KW-1015">Disulfide bond</keyword>
<feature type="domain" description="Thioredoxin" evidence="9">
    <location>
        <begin position="1"/>
        <end position="109"/>
    </location>
</feature>